<proteinExistence type="predicted"/>
<feature type="region of interest" description="Disordered" evidence="1">
    <location>
        <begin position="1"/>
        <end position="36"/>
    </location>
</feature>
<evidence type="ECO:0000313" key="3">
    <source>
        <dbReference type="Proteomes" id="UP000192674"/>
    </source>
</evidence>
<accession>A0A1Y5XSR7</accession>
<dbReference type="AlphaFoldDB" id="A0A1Y5XSR7"/>
<keyword evidence="3" id="KW-1185">Reference proteome</keyword>
<protein>
    <submittedName>
        <fullName evidence="2">Uncharacterized protein</fullName>
    </submittedName>
</protein>
<organism evidence="2 3">
    <name type="scientific">Kibdelosporangium aridum</name>
    <dbReference type="NCBI Taxonomy" id="2030"/>
    <lineage>
        <taxon>Bacteria</taxon>
        <taxon>Bacillati</taxon>
        <taxon>Actinomycetota</taxon>
        <taxon>Actinomycetes</taxon>
        <taxon>Pseudonocardiales</taxon>
        <taxon>Pseudonocardiaceae</taxon>
        <taxon>Kibdelosporangium</taxon>
    </lineage>
</organism>
<sequence>MAKHAAGPGAPAFKITAADRNHPPKHSKEDRKPEVMRVVIDVKNGLKRAS</sequence>
<gene>
    <name evidence="2" type="ORF">SAMN05661093_05172</name>
</gene>
<feature type="compositionally biased region" description="Basic and acidic residues" evidence="1">
    <location>
        <begin position="17"/>
        <end position="35"/>
    </location>
</feature>
<name>A0A1Y5XSR7_KIBAR</name>
<evidence type="ECO:0000313" key="2">
    <source>
        <dbReference type="EMBL" id="SMD14929.1"/>
    </source>
</evidence>
<dbReference type="EMBL" id="FWXV01000004">
    <property type="protein sequence ID" value="SMD14929.1"/>
    <property type="molecule type" value="Genomic_DNA"/>
</dbReference>
<dbReference type="OrthoDB" id="9945777at2"/>
<reference evidence="2 3" key="1">
    <citation type="submission" date="2017-04" db="EMBL/GenBank/DDBJ databases">
        <authorList>
            <person name="Afonso C.L."/>
            <person name="Miller P.J."/>
            <person name="Scott M.A."/>
            <person name="Spackman E."/>
            <person name="Goraichik I."/>
            <person name="Dimitrov K.M."/>
            <person name="Suarez D.L."/>
            <person name="Swayne D.E."/>
        </authorList>
    </citation>
    <scope>NUCLEOTIDE SEQUENCE [LARGE SCALE GENOMIC DNA]</scope>
    <source>
        <strain evidence="2 3">DSM 43828</strain>
    </source>
</reference>
<dbReference type="RefSeq" id="WP_160096688.1">
    <property type="nucleotide sequence ID" value="NZ_FWXV01000004.1"/>
</dbReference>
<evidence type="ECO:0000256" key="1">
    <source>
        <dbReference type="SAM" id="MobiDB-lite"/>
    </source>
</evidence>
<dbReference type="Proteomes" id="UP000192674">
    <property type="component" value="Unassembled WGS sequence"/>
</dbReference>